<dbReference type="AlphaFoldDB" id="A0A3D9L0J9"/>
<evidence type="ECO:0008006" key="4">
    <source>
        <dbReference type="Google" id="ProtNLM"/>
    </source>
</evidence>
<evidence type="ECO:0000313" key="3">
    <source>
        <dbReference type="Proteomes" id="UP000256779"/>
    </source>
</evidence>
<keyword evidence="3" id="KW-1185">Reference proteome</keyword>
<evidence type="ECO:0000313" key="1">
    <source>
        <dbReference type="EMBL" id="RED96543.1"/>
    </source>
</evidence>
<gene>
    <name evidence="2" type="ORF">C7460_110106</name>
    <name evidence="1" type="ORF">C7460_1141</name>
</gene>
<sequence>MKKIRENCAGIDIGAKNIFVSIKNGEVRVFETFTSGLREAVEYLITNKVETVAMEATGVYWVILY</sequence>
<protein>
    <recommendedName>
        <fullName evidence="4">Transposase</fullName>
    </recommendedName>
</protein>
<dbReference type="EMBL" id="QREG01000014">
    <property type="protein sequence ID" value="RED96543.1"/>
    <property type="molecule type" value="Genomic_DNA"/>
</dbReference>
<reference evidence="1 3" key="1">
    <citation type="submission" date="2018-07" db="EMBL/GenBank/DDBJ databases">
        <title>Genomic Encyclopedia of Type Strains, Phase IV (KMG-IV): sequencing the most valuable type-strain genomes for metagenomic binning, comparative biology and taxonomic classification.</title>
        <authorList>
            <person name="Goeker M."/>
        </authorList>
    </citation>
    <scope>NUCLEOTIDE SEQUENCE [LARGE SCALE GENOMIC DNA]</scope>
    <source>
        <strain evidence="1 3">DSM 4134</strain>
    </source>
</reference>
<evidence type="ECO:0000313" key="2">
    <source>
        <dbReference type="EMBL" id="RED98434.1"/>
    </source>
</evidence>
<proteinExistence type="predicted"/>
<feature type="non-terminal residue" evidence="1">
    <location>
        <position position="65"/>
    </location>
</feature>
<dbReference type="OrthoDB" id="9815354at2"/>
<dbReference type="EMBL" id="QREG01000010">
    <property type="protein sequence ID" value="RED98434.1"/>
    <property type="molecule type" value="Genomic_DNA"/>
</dbReference>
<accession>A0A3D9L0J9</accession>
<dbReference type="Proteomes" id="UP000256779">
    <property type="component" value="Unassembled WGS sequence"/>
</dbReference>
<organism evidence="1 3">
    <name type="scientific">Marinoscillum furvescens DSM 4134</name>
    <dbReference type="NCBI Taxonomy" id="1122208"/>
    <lineage>
        <taxon>Bacteria</taxon>
        <taxon>Pseudomonadati</taxon>
        <taxon>Bacteroidota</taxon>
        <taxon>Cytophagia</taxon>
        <taxon>Cytophagales</taxon>
        <taxon>Reichenbachiellaceae</taxon>
        <taxon>Marinoscillum</taxon>
    </lineage>
</organism>
<comment type="caution">
    <text evidence="1">The sequence shown here is derived from an EMBL/GenBank/DDBJ whole genome shotgun (WGS) entry which is preliminary data.</text>
</comment>
<name>A0A3D9L0J9_MARFU</name>